<name>A0A2H4S6F1_CORMI</name>
<feature type="region of interest" description="Disordered" evidence="1">
    <location>
        <begin position="1"/>
        <end position="60"/>
    </location>
</feature>
<sequence length="80" mass="8829">MTDSSPMVPTKAHGKRIRDDKAHLKSRLSDAAFNPTRYPDPLEARPSPDPKSKVPEGVTAEMTQSWLDAIRKAKAQRASS</sequence>
<organism evidence="2 3">
    <name type="scientific">Cordyceps militaris</name>
    <name type="common">Caterpillar fungus</name>
    <name type="synonym">Clavaria militaris</name>
    <dbReference type="NCBI Taxonomy" id="73501"/>
    <lineage>
        <taxon>Eukaryota</taxon>
        <taxon>Fungi</taxon>
        <taxon>Dikarya</taxon>
        <taxon>Ascomycota</taxon>
        <taxon>Pezizomycotina</taxon>
        <taxon>Sordariomycetes</taxon>
        <taxon>Hypocreomycetidae</taxon>
        <taxon>Hypocreales</taxon>
        <taxon>Cordycipitaceae</taxon>
        <taxon>Cordyceps</taxon>
    </lineage>
</organism>
<gene>
    <name evidence="2" type="ORF">A9K55_003514</name>
</gene>
<dbReference type="VEuPathDB" id="FungiDB:A9K55_003514"/>
<evidence type="ECO:0000256" key="1">
    <source>
        <dbReference type="SAM" id="MobiDB-lite"/>
    </source>
</evidence>
<dbReference type="Proteomes" id="UP000323067">
    <property type="component" value="Chromosome iv"/>
</dbReference>
<evidence type="ECO:0000313" key="3">
    <source>
        <dbReference type="Proteomes" id="UP000323067"/>
    </source>
</evidence>
<dbReference type="VEuPathDB" id="FungiDB:CCM_06152"/>
<dbReference type="OrthoDB" id="5121433at2759"/>
<reference evidence="2 3" key="1">
    <citation type="journal article" date="2017" name="BMC Genomics">
        <title>Chromosome level assembly and secondary metabolite potential of the parasitic fungus Cordyceps militaris.</title>
        <authorList>
            <person name="Kramer G.J."/>
            <person name="Nodwell J.R."/>
        </authorList>
    </citation>
    <scope>NUCLEOTIDE SEQUENCE [LARGE SCALE GENOMIC DNA]</scope>
    <source>
        <strain evidence="2 3">ATCC 34164</strain>
    </source>
</reference>
<proteinExistence type="predicted"/>
<evidence type="ECO:0000313" key="2">
    <source>
        <dbReference type="EMBL" id="ATY58693.1"/>
    </source>
</evidence>
<feature type="compositionally biased region" description="Basic and acidic residues" evidence="1">
    <location>
        <begin position="40"/>
        <end position="54"/>
    </location>
</feature>
<accession>A0A2H4S6F1</accession>
<dbReference type="AlphaFoldDB" id="A0A2H4S6F1"/>
<dbReference type="EMBL" id="CP023322">
    <property type="protein sequence ID" value="ATY58693.1"/>
    <property type="molecule type" value="Genomic_DNA"/>
</dbReference>
<protein>
    <submittedName>
        <fullName evidence="2">Uncharacterized protein</fullName>
    </submittedName>
</protein>